<sequence>MSNQPQIPTDFWSELERNVSSNVDDALNTGEIPRELLISYLRDLEIMARTACDRRQTIQIIASARSVLGDRTAVEPQNRPFTYAVA</sequence>
<proteinExistence type="predicted"/>
<dbReference type="EMBL" id="FOTK01000074">
    <property type="protein sequence ID" value="SFM90795.1"/>
    <property type="molecule type" value="Genomic_DNA"/>
</dbReference>
<organism evidence="1 2">
    <name type="scientific">Methylobacterium pseudosasicola</name>
    <dbReference type="NCBI Taxonomy" id="582667"/>
    <lineage>
        <taxon>Bacteria</taxon>
        <taxon>Pseudomonadati</taxon>
        <taxon>Pseudomonadota</taxon>
        <taxon>Alphaproteobacteria</taxon>
        <taxon>Hyphomicrobiales</taxon>
        <taxon>Methylobacteriaceae</taxon>
        <taxon>Methylobacterium</taxon>
    </lineage>
</organism>
<evidence type="ECO:0000313" key="1">
    <source>
        <dbReference type="EMBL" id="SFM90795.1"/>
    </source>
</evidence>
<dbReference type="STRING" id="582667.SAMN05192568_107410"/>
<name>A0A1I4UPG2_9HYPH</name>
<dbReference type="Proteomes" id="UP000199048">
    <property type="component" value="Unassembled WGS sequence"/>
</dbReference>
<accession>A0A1I4UPG2</accession>
<reference evidence="2" key="1">
    <citation type="submission" date="2016-10" db="EMBL/GenBank/DDBJ databases">
        <authorList>
            <person name="Varghese N."/>
            <person name="Submissions S."/>
        </authorList>
    </citation>
    <scope>NUCLEOTIDE SEQUENCE [LARGE SCALE GENOMIC DNA]</scope>
    <source>
        <strain evidence="2">BL36</strain>
    </source>
</reference>
<protein>
    <submittedName>
        <fullName evidence="1">Uncharacterized protein</fullName>
    </submittedName>
</protein>
<dbReference type="OrthoDB" id="7992716at2"/>
<keyword evidence="2" id="KW-1185">Reference proteome</keyword>
<gene>
    <name evidence="1" type="ORF">SAMN05192568_107410</name>
</gene>
<evidence type="ECO:0000313" key="2">
    <source>
        <dbReference type="Proteomes" id="UP000199048"/>
    </source>
</evidence>
<dbReference type="AlphaFoldDB" id="A0A1I4UPG2"/>
<dbReference type="RefSeq" id="WP_092046996.1">
    <property type="nucleotide sequence ID" value="NZ_FOTK01000074.1"/>
</dbReference>